<evidence type="ECO:0000313" key="4">
    <source>
        <dbReference type="Proteomes" id="UP001217918"/>
    </source>
</evidence>
<feature type="region of interest" description="Disordered" evidence="1">
    <location>
        <begin position="519"/>
        <end position="549"/>
    </location>
</feature>
<evidence type="ECO:0000256" key="2">
    <source>
        <dbReference type="SAM" id="Phobius"/>
    </source>
</evidence>
<feature type="region of interest" description="Disordered" evidence="1">
    <location>
        <begin position="628"/>
        <end position="653"/>
    </location>
</feature>
<dbReference type="EMBL" id="JAQQPM010000005">
    <property type="protein sequence ID" value="KAK2071581.1"/>
    <property type="molecule type" value="Genomic_DNA"/>
</dbReference>
<organism evidence="3 4">
    <name type="scientific">Phyllachora maydis</name>
    <dbReference type="NCBI Taxonomy" id="1825666"/>
    <lineage>
        <taxon>Eukaryota</taxon>
        <taxon>Fungi</taxon>
        <taxon>Dikarya</taxon>
        <taxon>Ascomycota</taxon>
        <taxon>Pezizomycotina</taxon>
        <taxon>Sordariomycetes</taxon>
        <taxon>Sordariomycetidae</taxon>
        <taxon>Phyllachorales</taxon>
        <taxon>Phyllachoraceae</taxon>
        <taxon>Phyllachora</taxon>
    </lineage>
</organism>
<name>A0AAD9MG43_9PEZI</name>
<keyword evidence="2" id="KW-0812">Transmembrane</keyword>
<feature type="compositionally biased region" description="Basic and acidic residues" evidence="1">
    <location>
        <begin position="532"/>
        <end position="542"/>
    </location>
</feature>
<keyword evidence="2" id="KW-0472">Membrane</keyword>
<dbReference type="PANTHER" id="PTHR42055:SF1">
    <property type="entry name" value="YALI0E03476P"/>
    <property type="match status" value="1"/>
</dbReference>
<gene>
    <name evidence="3" type="ORF">P8C59_005992</name>
</gene>
<evidence type="ECO:0000256" key="1">
    <source>
        <dbReference type="SAM" id="MobiDB-lite"/>
    </source>
</evidence>
<keyword evidence="4" id="KW-1185">Reference proteome</keyword>
<comment type="caution">
    <text evidence="3">The sequence shown here is derived from an EMBL/GenBank/DDBJ whole genome shotgun (WGS) entry which is preliminary data.</text>
</comment>
<keyword evidence="2" id="KW-1133">Transmembrane helix</keyword>
<accession>A0AAD9MG43</accession>
<dbReference type="Proteomes" id="UP001217918">
    <property type="component" value="Unassembled WGS sequence"/>
</dbReference>
<evidence type="ECO:0000313" key="3">
    <source>
        <dbReference type="EMBL" id="KAK2071581.1"/>
    </source>
</evidence>
<dbReference type="AlphaFoldDB" id="A0AAD9MG43"/>
<reference evidence="3" key="1">
    <citation type="journal article" date="2023" name="Mol. Plant Microbe Interact.">
        <title>Elucidating the Obligate Nature and Biological Capacity of an Invasive Fungal Corn Pathogen.</title>
        <authorList>
            <person name="MacCready J.S."/>
            <person name="Roggenkamp E.M."/>
            <person name="Gdanetz K."/>
            <person name="Chilvers M.I."/>
        </authorList>
    </citation>
    <scope>NUCLEOTIDE SEQUENCE</scope>
    <source>
        <strain evidence="3">PM02</strain>
    </source>
</reference>
<sequence>MPKQYVVLGRPVPPLGPRRVSVLLVCLAVLAVLGLLCKLPFGSAPIGPPFQMADGQLGLPQSLRTPWINYLNPWKQPSHPPPRQRNDTDGESHWYSNRMWFLMPFSSSVTLDENRSLLPDLVRRTRIYCYYDNTVAKDAASKDAESDLLLIWRRAWWAHGFEPIILSPAEAMKNPRYEEVQRLEMGMHMDPALRTALMRWLAWEKMGGGLLADHLLFPMGPHHDPLLSHLRRAEFPALERWKDVDEGLFAGAKSDIAKLLQSALGSARLKTAKSFLSVVELSTEDSPFQLNPAPSSLAYYNPAVVATKYPKVVDAAELSSAALLRKMAQLVTAHLHLTWQNVFSDGIAVLKPLPRHSTHMIGPARALAERLVRCPASPLPSSCPPNLPSCRPCVATAPMDITTPSNYWNTSTVYTIGTVPHPYTTALLTTLREHLDIGWIRRLSARDTWLRDLTRGLLGSGMSEAIRILLFKEAVASDWGAARSLWLAAETATEIADGAHLHDLDWHFGFAIPSDDTAADPGLSASPVPGSEPRRPPARPEDGPAPDPEVLKREPALLARARAVVLADARGKLSLVGTAGGVARATDEDRRMRDAVEAWNLADTEAWKFARAHLARRAVERRKWEEEEAKYAGGAGADREQRPEGAGGWARWD</sequence>
<protein>
    <submittedName>
        <fullName evidence="3">Uncharacterized protein</fullName>
    </submittedName>
</protein>
<dbReference type="PANTHER" id="PTHR42055">
    <property type="entry name" value="YALI0E03476P"/>
    <property type="match status" value="1"/>
</dbReference>
<feature type="transmembrane region" description="Helical" evidence="2">
    <location>
        <begin position="20"/>
        <end position="41"/>
    </location>
</feature>
<proteinExistence type="predicted"/>